<keyword evidence="1" id="KW-1133">Transmembrane helix</keyword>
<name>A0A8R1I2M2_CAEJA</name>
<keyword evidence="1" id="KW-0472">Membrane</keyword>
<evidence type="ECO:0000313" key="3">
    <source>
        <dbReference type="Proteomes" id="UP000005237"/>
    </source>
</evidence>
<sequence length="85" mass="9714">MSPDEEDRNSYFAIDVYRMGRGFFVISTCLTLAGLYFAAHPHYLDETHTSNRTAYVIKNYKVRKISLAVGTIVFIDRIAHATQKP</sequence>
<reference evidence="2" key="2">
    <citation type="submission" date="2022-06" db="UniProtKB">
        <authorList>
            <consortium name="EnsemblMetazoa"/>
        </authorList>
    </citation>
    <scope>IDENTIFICATION</scope>
    <source>
        <strain evidence="2">DF5081</strain>
    </source>
</reference>
<proteinExistence type="predicted"/>
<protein>
    <submittedName>
        <fullName evidence="2">Uncharacterized protein</fullName>
    </submittedName>
</protein>
<evidence type="ECO:0000313" key="2">
    <source>
        <dbReference type="EnsemblMetazoa" id="CJA16522.1"/>
    </source>
</evidence>
<keyword evidence="1" id="KW-0812">Transmembrane</keyword>
<dbReference type="EnsemblMetazoa" id="CJA16522.1">
    <property type="protein sequence ID" value="CJA16522.1"/>
    <property type="gene ID" value="WBGene00135724"/>
</dbReference>
<organism evidence="2 3">
    <name type="scientific">Caenorhabditis japonica</name>
    <dbReference type="NCBI Taxonomy" id="281687"/>
    <lineage>
        <taxon>Eukaryota</taxon>
        <taxon>Metazoa</taxon>
        <taxon>Ecdysozoa</taxon>
        <taxon>Nematoda</taxon>
        <taxon>Chromadorea</taxon>
        <taxon>Rhabditida</taxon>
        <taxon>Rhabditina</taxon>
        <taxon>Rhabditomorpha</taxon>
        <taxon>Rhabditoidea</taxon>
        <taxon>Rhabditidae</taxon>
        <taxon>Peloderinae</taxon>
        <taxon>Caenorhabditis</taxon>
    </lineage>
</organism>
<accession>A0A8R1I2M2</accession>
<reference evidence="3" key="1">
    <citation type="submission" date="2010-08" db="EMBL/GenBank/DDBJ databases">
        <authorList>
            <consortium name="Caenorhabditis japonica Sequencing Consortium"/>
            <person name="Wilson R.K."/>
        </authorList>
    </citation>
    <scope>NUCLEOTIDE SEQUENCE [LARGE SCALE GENOMIC DNA]</scope>
    <source>
        <strain evidence="3">DF5081</strain>
    </source>
</reference>
<dbReference type="Proteomes" id="UP000005237">
    <property type="component" value="Unassembled WGS sequence"/>
</dbReference>
<keyword evidence="3" id="KW-1185">Reference proteome</keyword>
<dbReference type="AlphaFoldDB" id="A0A8R1I2M2"/>
<feature type="transmembrane region" description="Helical" evidence="1">
    <location>
        <begin position="20"/>
        <end position="39"/>
    </location>
</feature>
<evidence type="ECO:0000256" key="1">
    <source>
        <dbReference type="SAM" id="Phobius"/>
    </source>
</evidence>